<sequence>MEHSFQSLFTTFEDVGIKPFQFFSMLLTRLELNNHPHVCELLVHSEDLVSAIIKHPSRPKNSAHTVAQLIQGIYVREVRTMASEENGSHFGASSASMQQLEEFSIEETAQAMKLNAPGLWGLLGALLGEEERLGSNKDVVISDVPEAIDNYYWDQVEAIELEGFINALNSEGALKRDIHTNRCAAVFNIKKVVLLSIMMQSMNRKSNALQSIIGIFLQSMHTPQNVVDTLARIGISISTDAIHAAVKSILMFPLQHGVTINDLKCSEELWRKSALNTQAIEQDLPSCKTWKDLLSIYPETEVTREHNLTRRDCFNAWIFLMDNNKRLQSINIDVFYTSGNNVSKVDYDERL</sequence>
<keyword evidence="2" id="KW-1185">Reference proteome</keyword>
<protein>
    <submittedName>
        <fullName evidence="1">Uncharacterized protein</fullName>
    </submittedName>
</protein>
<comment type="caution">
    <text evidence="1">The sequence shown here is derived from an EMBL/GenBank/DDBJ whole genome shotgun (WGS) entry which is preliminary data.</text>
</comment>
<dbReference type="EMBL" id="JABBWD010000034">
    <property type="protein sequence ID" value="KAG1775335.1"/>
    <property type="molecule type" value="Genomic_DNA"/>
</dbReference>
<dbReference type="Proteomes" id="UP000714275">
    <property type="component" value="Unassembled WGS sequence"/>
</dbReference>
<evidence type="ECO:0000313" key="1">
    <source>
        <dbReference type="EMBL" id="KAG1775335.1"/>
    </source>
</evidence>
<dbReference type="AlphaFoldDB" id="A0A9P7D059"/>
<accession>A0A9P7D059</accession>
<name>A0A9P7D059_9AGAM</name>
<dbReference type="OrthoDB" id="4743193at2759"/>
<organism evidence="1 2">
    <name type="scientific">Suillus placidus</name>
    <dbReference type="NCBI Taxonomy" id="48579"/>
    <lineage>
        <taxon>Eukaryota</taxon>
        <taxon>Fungi</taxon>
        <taxon>Dikarya</taxon>
        <taxon>Basidiomycota</taxon>
        <taxon>Agaricomycotina</taxon>
        <taxon>Agaricomycetes</taxon>
        <taxon>Agaricomycetidae</taxon>
        <taxon>Boletales</taxon>
        <taxon>Suillineae</taxon>
        <taxon>Suillaceae</taxon>
        <taxon>Suillus</taxon>
    </lineage>
</organism>
<reference evidence="1" key="1">
    <citation type="journal article" date="2020" name="New Phytol.">
        <title>Comparative genomics reveals dynamic genome evolution in host specialist ectomycorrhizal fungi.</title>
        <authorList>
            <person name="Lofgren L.A."/>
            <person name="Nguyen N.H."/>
            <person name="Vilgalys R."/>
            <person name="Ruytinx J."/>
            <person name="Liao H.L."/>
            <person name="Branco S."/>
            <person name="Kuo A."/>
            <person name="LaButti K."/>
            <person name="Lipzen A."/>
            <person name="Andreopoulos W."/>
            <person name="Pangilinan J."/>
            <person name="Riley R."/>
            <person name="Hundley H."/>
            <person name="Na H."/>
            <person name="Barry K."/>
            <person name="Grigoriev I.V."/>
            <person name="Stajich J.E."/>
            <person name="Kennedy P.G."/>
        </authorList>
    </citation>
    <scope>NUCLEOTIDE SEQUENCE</scope>
    <source>
        <strain evidence="1">DOB743</strain>
    </source>
</reference>
<gene>
    <name evidence="1" type="ORF">EV702DRAFT_1046931</name>
</gene>
<proteinExistence type="predicted"/>
<evidence type="ECO:0000313" key="2">
    <source>
        <dbReference type="Proteomes" id="UP000714275"/>
    </source>
</evidence>